<proteinExistence type="predicted"/>
<accession>A0ABR2TN89</accession>
<comment type="caution">
    <text evidence="1">The sequence shown here is derived from an EMBL/GenBank/DDBJ whole genome shotgun (WGS) entry which is preliminary data.</text>
</comment>
<sequence>MSKRQKEQSLQIKSGWEGVEFGAFEPTGRSDNTFRKSAIPWHLSLAVAEYLSMVQTNGLPVGSSRVK</sequence>
<reference evidence="1 2" key="1">
    <citation type="journal article" date="2024" name="G3 (Bethesda)">
        <title>Genome assembly of Hibiscus sabdariffa L. provides insights into metabolisms of medicinal natural products.</title>
        <authorList>
            <person name="Kim T."/>
        </authorList>
    </citation>
    <scope>NUCLEOTIDE SEQUENCE [LARGE SCALE GENOMIC DNA]</scope>
    <source>
        <strain evidence="1">TK-2024</strain>
        <tissue evidence="1">Old leaves</tissue>
    </source>
</reference>
<protein>
    <submittedName>
        <fullName evidence="1">Uncharacterized protein</fullName>
    </submittedName>
</protein>
<gene>
    <name evidence="1" type="ORF">V6N11_023761</name>
</gene>
<name>A0ABR2TN89_9ROSI</name>
<evidence type="ECO:0000313" key="2">
    <source>
        <dbReference type="Proteomes" id="UP001396334"/>
    </source>
</evidence>
<organism evidence="1 2">
    <name type="scientific">Hibiscus sabdariffa</name>
    <name type="common">roselle</name>
    <dbReference type="NCBI Taxonomy" id="183260"/>
    <lineage>
        <taxon>Eukaryota</taxon>
        <taxon>Viridiplantae</taxon>
        <taxon>Streptophyta</taxon>
        <taxon>Embryophyta</taxon>
        <taxon>Tracheophyta</taxon>
        <taxon>Spermatophyta</taxon>
        <taxon>Magnoliopsida</taxon>
        <taxon>eudicotyledons</taxon>
        <taxon>Gunneridae</taxon>
        <taxon>Pentapetalae</taxon>
        <taxon>rosids</taxon>
        <taxon>malvids</taxon>
        <taxon>Malvales</taxon>
        <taxon>Malvaceae</taxon>
        <taxon>Malvoideae</taxon>
        <taxon>Hibiscus</taxon>
    </lineage>
</organism>
<evidence type="ECO:0000313" key="1">
    <source>
        <dbReference type="EMBL" id="KAK9038920.1"/>
    </source>
</evidence>
<dbReference type="Proteomes" id="UP001396334">
    <property type="component" value="Unassembled WGS sequence"/>
</dbReference>
<keyword evidence="2" id="KW-1185">Reference proteome</keyword>
<dbReference type="EMBL" id="JBBPBN010000005">
    <property type="protein sequence ID" value="KAK9038920.1"/>
    <property type="molecule type" value="Genomic_DNA"/>
</dbReference>